<keyword evidence="2" id="KW-1185">Reference proteome</keyword>
<dbReference type="EMBL" id="CM023479">
    <property type="protein sequence ID" value="KAH7973998.1"/>
    <property type="molecule type" value="Genomic_DNA"/>
</dbReference>
<organism evidence="1 2">
    <name type="scientific">Dermacentor silvarum</name>
    <name type="common">Tick</name>
    <dbReference type="NCBI Taxonomy" id="543639"/>
    <lineage>
        <taxon>Eukaryota</taxon>
        <taxon>Metazoa</taxon>
        <taxon>Ecdysozoa</taxon>
        <taxon>Arthropoda</taxon>
        <taxon>Chelicerata</taxon>
        <taxon>Arachnida</taxon>
        <taxon>Acari</taxon>
        <taxon>Parasitiformes</taxon>
        <taxon>Ixodida</taxon>
        <taxon>Ixodoidea</taxon>
        <taxon>Ixodidae</taxon>
        <taxon>Rhipicephalinae</taxon>
        <taxon>Dermacentor</taxon>
    </lineage>
</organism>
<gene>
    <name evidence="1" type="ORF">HPB49_008281</name>
</gene>
<dbReference type="Proteomes" id="UP000821865">
    <property type="component" value="Chromosome 10"/>
</dbReference>
<accession>A0ACB8DNI1</accession>
<reference evidence="1" key="1">
    <citation type="submission" date="2020-05" db="EMBL/GenBank/DDBJ databases">
        <title>Large-scale comparative analyses of tick genomes elucidate their genetic diversity and vector capacities.</title>
        <authorList>
            <person name="Jia N."/>
            <person name="Wang J."/>
            <person name="Shi W."/>
            <person name="Du L."/>
            <person name="Sun Y."/>
            <person name="Zhan W."/>
            <person name="Jiang J."/>
            <person name="Wang Q."/>
            <person name="Zhang B."/>
            <person name="Ji P."/>
            <person name="Sakyi L.B."/>
            <person name="Cui X."/>
            <person name="Yuan T."/>
            <person name="Jiang B."/>
            <person name="Yang W."/>
            <person name="Lam T.T.-Y."/>
            <person name="Chang Q."/>
            <person name="Ding S."/>
            <person name="Wang X."/>
            <person name="Zhu J."/>
            <person name="Ruan X."/>
            <person name="Zhao L."/>
            <person name="Wei J."/>
            <person name="Que T."/>
            <person name="Du C."/>
            <person name="Cheng J."/>
            <person name="Dai P."/>
            <person name="Han X."/>
            <person name="Huang E."/>
            <person name="Gao Y."/>
            <person name="Liu J."/>
            <person name="Shao H."/>
            <person name="Ye R."/>
            <person name="Li L."/>
            <person name="Wei W."/>
            <person name="Wang X."/>
            <person name="Wang C."/>
            <person name="Yang T."/>
            <person name="Huo Q."/>
            <person name="Li W."/>
            <person name="Guo W."/>
            <person name="Chen H."/>
            <person name="Zhou L."/>
            <person name="Ni X."/>
            <person name="Tian J."/>
            <person name="Zhou Y."/>
            <person name="Sheng Y."/>
            <person name="Liu T."/>
            <person name="Pan Y."/>
            <person name="Xia L."/>
            <person name="Li J."/>
            <person name="Zhao F."/>
            <person name="Cao W."/>
        </authorList>
    </citation>
    <scope>NUCLEOTIDE SEQUENCE</scope>
    <source>
        <strain evidence="1">Dsil-2018</strain>
    </source>
</reference>
<proteinExistence type="predicted"/>
<protein>
    <submittedName>
        <fullName evidence="1">Uncharacterized protein</fullName>
    </submittedName>
</protein>
<evidence type="ECO:0000313" key="2">
    <source>
        <dbReference type="Proteomes" id="UP000821865"/>
    </source>
</evidence>
<name>A0ACB8DNI1_DERSI</name>
<sequence>MKPRKRLPTVKRSQEEPKEDTKLENISRKKAAEEPIGDKDKQEKDSAKEMHHQAESPRDSETDVTKPSMMALNVAGHNSKPEPQKMKALDSQDLPSGQWPQMVSARIEGFGPAVIINARKMQQQVPPKTPHKKKSLLDTIHKIMEACAKMAHLLEANSTDEDSTHSEAGGSSPNSVPVKPKLGGNDMNTACENYGVRKKHHKLPSADGKEQNDKNLSLKKTLMSEELIGTTGRPNLALPAP</sequence>
<comment type="caution">
    <text evidence="1">The sequence shown here is derived from an EMBL/GenBank/DDBJ whole genome shotgun (WGS) entry which is preliminary data.</text>
</comment>
<evidence type="ECO:0000313" key="1">
    <source>
        <dbReference type="EMBL" id="KAH7973998.1"/>
    </source>
</evidence>